<organism evidence="2 3">
    <name type="scientific">Sporothrix epigloea</name>
    <dbReference type="NCBI Taxonomy" id="1892477"/>
    <lineage>
        <taxon>Eukaryota</taxon>
        <taxon>Fungi</taxon>
        <taxon>Dikarya</taxon>
        <taxon>Ascomycota</taxon>
        <taxon>Pezizomycotina</taxon>
        <taxon>Sordariomycetes</taxon>
        <taxon>Sordariomycetidae</taxon>
        <taxon>Ophiostomatales</taxon>
        <taxon>Ophiostomataceae</taxon>
        <taxon>Sporothrix</taxon>
    </lineage>
</organism>
<gene>
    <name evidence="2" type="ORF">SEPCBS57363_004136</name>
</gene>
<feature type="compositionally biased region" description="Polar residues" evidence="1">
    <location>
        <begin position="435"/>
        <end position="444"/>
    </location>
</feature>
<proteinExistence type="predicted"/>
<feature type="compositionally biased region" description="Acidic residues" evidence="1">
    <location>
        <begin position="310"/>
        <end position="319"/>
    </location>
</feature>
<feature type="compositionally biased region" description="Polar residues" evidence="1">
    <location>
        <begin position="322"/>
        <end position="335"/>
    </location>
</feature>
<comment type="caution">
    <text evidence="2">The sequence shown here is derived from an EMBL/GenBank/DDBJ whole genome shotgun (WGS) entry which is preliminary data.</text>
</comment>
<feature type="compositionally biased region" description="Low complexity" evidence="1">
    <location>
        <begin position="58"/>
        <end position="84"/>
    </location>
</feature>
<feature type="compositionally biased region" description="Polar residues" evidence="1">
    <location>
        <begin position="582"/>
        <end position="599"/>
    </location>
</feature>
<keyword evidence="3" id="KW-1185">Reference proteome</keyword>
<feature type="region of interest" description="Disordered" evidence="1">
    <location>
        <begin position="570"/>
        <end position="633"/>
    </location>
</feature>
<evidence type="ECO:0000313" key="2">
    <source>
        <dbReference type="EMBL" id="CAK7270508.1"/>
    </source>
</evidence>
<evidence type="ECO:0000256" key="1">
    <source>
        <dbReference type="SAM" id="MobiDB-lite"/>
    </source>
</evidence>
<reference evidence="2 3" key="1">
    <citation type="submission" date="2024-01" db="EMBL/GenBank/DDBJ databases">
        <authorList>
            <person name="Allen C."/>
            <person name="Tagirdzhanova G."/>
        </authorList>
    </citation>
    <scope>NUCLEOTIDE SEQUENCE [LARGE SCALE GENOMIC DNA]</scope>
    <source>
        <strain evidence="2 3">CBS 573.63</strain>
    </source>
</reference>
<feature type="compositionally biased region" description="Polar residues" evidence="1">
    <location>
        <begin position="405"/>
        <end position="414"/>
    </location>
</feature>
<feature type="region of interest" description="Disordered" evidence="1">
    <location>
        <begin position="191"/>
        <end position="557"/>
    </location>
</feature>
<evidence type="ECO:0000313" key="3">
    <source>
        <dbReference type="Proteomes" id="UP001642501"/>
    </source>
</evidence>
<dbReference type="InterPro" id="IPR018857">
    <property type="entry name" value="TORC1_cplx_su_TCO89"/>
</dbReference>
<dbReference type="Pfam" id="PF10452">
    <property type="entry name" value="TCO89"/>
    <property type="match status" value="1"/>
</dbReference>
<sequence>MDQAADATAGARQSKRLQLVQPSSDSDSEGGSGHDTTRQQKQQQQSPPPTQQARPVGQLQSPQLQQTPSKSQKSSEQQQEQQQSNQLHKTTSATHNRNKPQKHVVGGGGSTARLHARVPSSKALHKTVHHHHHGHGHHSSNHLHHVSSSSSTKINQQPQQAFHLRQSPTSPTLSAAEYAARFPFAAVPPPIERQQQPQQQQQAQRPQPHRRWTSIADGKLPRNTNASTASSVMRRNVSATNLKRNQSHADVGKRTSSGGTKSGTGNAHLKRISSNPAVSSDRPRPLSSAGEKRSHGGGGGAGRVHFEIGSSDEQEDDWVDAGSSNVSGSRKGSLQHSHEGTPNKTDKDTTEGATQDDTGESDSESDSESESEEEETNNDTEVKEGTHDRYEDAKLKQVKLPIRSASASRQSPEAQQHLPKSPLSERHDSVPEQPQPSSSASTVASGHRRTASAVRLLLPHTSPSGAPPKVSPETASATRTMQISPGSSPPRRLPDRHQQNQPGGSDGRLAMTSRFITTSKNDAASGTTGGESFYTSSSQPSIGRPPDTERDPANGLNSAVTFSDLVAEQTHPRRARSIGGETFSQQVAGNGEGLSTMSNGGDRRTSAVSAGGNGGTNPRRTRAAPPAELSRTQQKLNLERASSNIDRGNRQHTVPATGSLVGAGEFGMHDPRIGKLMEKTGMEYYMIRRYQNPVMRSLNRLSGRLGGDRNWRIPSAAANGGISRSSTGLARASRPSGHGHTATRSLGGGGSDLSPSFHERDVRRGVLQSATAAAATSLANPPNPPNGAASRPGKPYILNSSDSAAGEPSARASFQPQQQQQRLSGASLVEDYDADSTATILRNLWDKSLYLGTSQD</sequence>
<feature type="region of interest" description="Disordered" evidence="1">
    <location>
        <begin position="716"/>
        <end position="757"/>
    </location>
</feature>
<feature type="compositionally biased region" description="Polar residues" evidence="1">
    <location>
        <begin position="85"/>
        <end position="95"/>
    </location>
</feature>
<feature type="region of interest" description="Disordered" evidence="1">
    <location>
        <begin position="1"/>
        <end position="170"/>
    </location>
</feature>
<feature type="region of interest" description="Disordered" evidence="1">
    <location>
        <begin position="776"/>
        <end position="827"/>
    </location>
</feature>
<protein>
    <submittedName>
        <fullName evidence="2">Uncharacterized protein</fullName>
    </submittedName>
</protein>
<feature type="compositionally biased region" description="Low complexity" evidence="1">
    <location>
        <begin position="254"/>
        <end position="265"/>
    </location>
</feature>
<feature type="compositionally biased region" description="Polar residues" evidence="1">
    <location>
        <begin position="514"/>
        <end position="526"/>
    </location>
</feature>
<dbReference type="PANTHER" id="PTHR22794:SF2">
    <property type="entry name" value="THAP DOMAIN-CONTAINING PROTEIN 11"/>
    <property type="match status" value="1"/>
</dbReference>
<feature type="compositionally biased region" description="Basic and acidic residues" evidence="1">
    <location>
        <begin position="336"/>
        <end position="350"/>
    </location>
</feature>
<feature type="compositionally biased region" description="Low complexity" evidence="1">
    <location>
        <begin position="192"/>
        <end position="206"/>
    </location>
</feature>
<accession>A0ABP0DS80</accession>
<feature type="compositionally biased region" description="Polar residues" evidence="1">
    <location>
        <begin position="473"/>
        <end position="486"/>
    </location>
</feature>
<dbReference type="PANTHER" id="PTHR22794">
    <property type="entry name" value="THAP DOMAIN PROTEIN 11"/>
    <property type="match status" value="1"/>
</dbReference>
<dbReference type="Proteomes" id="UP001642501">
    <property type="component" value="Unassembled WGS sequence"/>
</dbReference>
<feature type="compositionally biased region" description="Polar residues" evidence="1">
    <location>
        <begin position="222"/>
        <end position="244"/>
    </location>
</feature>
<feature type="compositionally biased region" description="Basic residues" evidence="1">
    <location>
        <begin position="123"/>
        <end position="145"/>
    </location>
</feature>
<feature type="compositionally biased region" description="Acidic residues" evidence="1">
    <location>
        <begin position="357"/>
        <end position="378"/>
    </location>
</feature>
<feature type="compositionally biased region" description="Basic and acidic residues" evidence="1">
    <location>
        <begin position="380"/>
        <end position="395"/>
    </location>
</feature>
<dbReference type="EMBL" id="CAWUOM010000073">
    <property type="protein sequence ID" value="CAK7270508.1"/>
    <property type="molecule type" value="Genomic_DNA"/>
</dbReference>
<name>A0ABP0DS80_9PEZI</name>
<feature type="compositionally biased region" description="Polar residues" evidence="1">
    <location>
        <begin position="154"/>
        <end position="170"/>
    </location>
</feature>